<proteinExistence type="predicted"/>
<organism evidence="2">
    <name type="scientific">freshwater metagenome</name>
    <dbReference type="NCBI Taxonomy" id="449393"/>
    <lineage>
        <taxon>unclassified sequences</taxon>
        <taxon>metagenomes</taxon>
        <taxon>ecological metagenomes</taxon>
    </lineage>
</organism>
<protein>
    <submittedName>
        <fullName evidence="2">Unannotated protein</fullName>
    </submittedName>
</protein>
<reference evidence="2" key="1">
    <citation type="submission" date="2020-05" db="EMBL/GenBank/DDBJ databases">
        <authorList>
            <person name="Chiriac C."/>
            <person name="Salcher M."/>
            <person name="Ghai R."/>
            <person name="Kavagutti S V."/>
        </authorList>
    </citation>
    <scope>NUCLEOTIDE SEQUENCE</scope>
</reference>
<feature type="compositionally biased region" description="Low complexity" evidence="1">
    <location>
        <begin position="26"/>
        <end position="39"/>
    </location>
</feature>
<evidence type="ECO:0000256" key="1">
    <source>
        <dbReference type="SAM" id="MobiDB-lite"/>
    </source>
</evidence>
<feature type="region of interest" description="Disordered" evidence="1">
    <location>
        <begin position="1"/>
        <end position="55"/>
    </location>
</feature>
<sequence length="262" mass="27534">MRRGGAGTSSTTSTGRGCLGGRPRPRLCATGTPSTSSWPPHTPQGSARSTAPARQALASGHFEQIALARAMVNASSLKNRWASVPWPSRQRAFAQGSIVNETSADAPVAVPKGTGPVSSSGSRREMANMATVLSLGASSVGTGRVRRMRKAAGLFPAAFGVIFDVVRWLRRVPEGLPGGALGGLGMILRIRSNRGSGRPCTCMHGCAHTRGTGRCGHVHCEERAVHRDAFRLFGLRCCWAAISLGNHVVRGTSTELRRGGET</sequence>
<gene>
    <name evidence="2" type="ORF">UFOPK4306_02323</name>
</gene>
<name>A0A6J7UUM1_9ZZZZ</name>
<accession>A0A6J7UUM1</accession>
<dbReference type="EMBL" id="CAFBQP010000131">
    <property type="protein sequence ID" value="CAB5068208.1"/>
    <property type="molecule type" value="Genomic_DNA"/>
</dbReference>
<evidence type="ECO:0000313" key="2">
    <source>
        <dbReference type="EMBL" id="CAB5068208.1"/>
    </source>
</evidence>
<dbReference type="AlphaFoldDB" id="A0A6J7UUM1"/>